<keyword evidence="2" id="KW-0812">Transmembrane</keyword>
<keyword evidence="2" id="KW-1133">Transmembrane helix</keyword>
<organism evidence="4 5">
    <name type="scientific">Legionella impletisoli</name>
    <dbReference type="NCBI Taxonomy" id="343510"/>
    <lineage>
        <taxon>Bacteria</taxon>
        <taxon>Pseudomonadati</taxon>
        <taxon>Pseudomonadota</taxon>
        <taxon>Gammaproteobacteria</taxon>
        <taxon>Legionellales</taxon>
        <taxon>Legionellaceae</taxon>
        <taxon>Legionella</taxon>
    </lineage>
</organism>
<feature type="transmembrane region" description="Helical" evidence="2">
    <location>
        <begin position="425"/>
        <end position="446"/>
    </location>
</feature>
<keyword evidence="5" id="KW-1185">Reference proteome</keyword>
<accession>A0A917JUD0</accession>
<evidence type="ECO:0000313" key="4">
    <source>
        <dbReference type="EMBL" id="GGI84730.1"/>
    </source>
</evidence>
<gene>
    <name evidence="4" type="ORF">GCM10007966_11610</name>
</gene>
<evidence type="ECO:0000313" key="5">
    <source>
        <dbReference type="Proteomes" id="UP000630149"/>
    </source>
</evidence>
<dbReference type="InterPro" id="IPR057699">
    <property type="entry name" value="DUF7939"/>
</dbReference>
<evidence type="ECO:0000256" key="2">
    <source>
        <dbReference type="SAM" id="Phobius"/>
    </source>
</evidence>
<dbReference type="EMBL" id="BMOB01000004">
    <property type="protein sequence ID" value="GGI84730.1"/>
    <property type="molecule type" value="Genomic_DNA"/>
</dbReference>
<dbReference type="PANTHER" id="PTHR40940">
    <property type="entry name" value="PROTEIN BATD-RELATED"/>
    <property type="match status" value="1"/>
</dbReference>
<evidence type="ECO:0000256" key="1">
    <source>
        <dbReference type="SAM" id="MobiDB-lite"/>
    </source>
</evidence>
<reference evidence="4" key="2">
    <citation type="submission" date="2020-09" db="EMBL/GenBank/DDBJ databases">
        <authorList>
            <person name="Sun Q."/>
            <person name="Ohkuma M."/>
        </authorList>
    </citation>
    <scope>NUCLEOTIDE SEQUENCE</scope>
    <source>
        <strain evidence="4">JCM 13919</strain>
    </source>
</reference>
<evidence type="ECO:0000259" key="3">
    <source>
        <dbReference type="Pfam" id="PF25607"/>
    </source>
</evidence>
<dbReference type="InterPro" id="IPR025738">
    <property type="entry name" value="BatD"/>
</dbReference>
<dbReference type="AlphaFoldDB" id="A0A917JUD0"/>
<keyword evidence="2" id="KW-0472">Membrane</keyword>
<dbReference type="Pfam" id="PF25607">
    <property type="entry name" value="DUF7939"/>
    <property type="match status" value="1"/>
</dbReference>
<dbReference type="Proteomes" id="UP000630149">
    <property type="component" value="Unassembled WGS sequence"/>
</dbReference>
<reference evidence="4" key="1">
    <citation type="journal article" date="2014" name="Int. J. Syst. Evol. Microbiol.">
        <title>Complete genome sequence of Corynebacterium casei LMG S-19264T (=DSM 44701T), isolated from a smear-ripened cheese.</title>
        <authorList>
            <consortium name="US DOE Joint Genome Institute (JGI-PGF)"/>
            <person name="Walter F."/>
            <person name="Albersmeier A."/>
            <person name="Kalinowski J."/>
            <person name="Ruckert C."/>
        </authorList>
    </citation>
    <scope>NUCLEOTIDE SEQUENCE</scope>
    <source>
        <strain evidence="4">JCM 13919</strain>
    </source>
</reference>
<name>A0A917JUD0_9GAMM</name>
<dbReference type="Pfam" id="PF13584">
    <property type="entry name" value="BatD"/>
    <property type="match status" value="1"/>
</dbReference>
<protein>
    <recommendedName>
        <fullName evidence="3">DUF7939 domain-containing protein</fullName>
    </recommendedName>
</protein>
<sequence>MNKNTTLLKQAVLFIFVYLWLNTAVAEITAQVKPDKIQYGETFHLIITSDDKQTALPNLTPLQKDFRIVGTERAMNYTVMNGQAKSISQFIVLLMPKTTGNLTIPPLNVGNHQTKAFTVEVSGQPITPQPQDAQPADSQDEVLIKTELSKKRPFISEQVVYSVKLFNSGRLLDAQYQPPKVENALLIPLGDADRYQSLENGRNYIVEEQRYAIFPQKSGELTITGPAFHALAYEAIPRQINIPPKTSQLMVKSIPNDFKGKHWLPAKNVSLSETYDNPSHFAKVGDTLTRYITVEAVALPAQLLPPLEFEDQPDYNVYPEKPDLRNAIRDHELVGKAEIKVTYLLNKPGQITIPELSISWLNTTTGNMEIAKLSPRTLEVKSSDKSTSTPLDAASRMTPDDKAPLQIDAANKSKEIIITEKSSPLAWFLAVTFAVAWILTLMIWWFRPKIVAGNKKRLAIKRLHEACINNNPAKAREALLHWASLHWPDKEFIDLNDISKQIRDPRFKKQLTLLSQAIYSPGNQVKWHGNELWVSIANYRRRKRNKKNKQDDLPPINP</sequence>
<comment type="caution">
    <text evidence="4">The sequence shown here is derived from an EMBL/GenBank/DDBJ whole genome shotgun (WGS) entry which is preliminary data.</text>
</comment>
<proteinExistence type="predicted"/>
<feature type="region of interest" description="Disordered" evidence="1">
    <location>
        <begin position="379"/>
        <end position="399"/>
    </location>
</feature>
<feature type="domain" description="DUF7939" evidence="3">
    <location>
        <begin position="458"/>
        <end position="542"/>
    </location>
</feature>
<dbReference type="PANTHER" id="PTHR40940:SF1">
    <property type="entry name" value="PROTEIN BATD"/>
    <property type="match status" value="1"/>
</dbReference>